<evidence type="ECO:0000313" key="4">
    <source>
        <dbReference type="Proteomes" id="UP000789508"/>
    </source>
</evidence>
<dbReference type="EMBL" id="CAJVPS010017293">
    <property type="protein sequence ID" value="CAG8693141.1"/>
    <property type="molecule type" value="Genomic_DNA"/>
</dbReference>
<evidence type="ECO:0000313" key="3">
    <source>
        <dbReference type="EMBL" id="CAG8693141.1"/>
    </source>
</evidence>
<proteinExistence type="predicted"/>
<gene>
    <name evidence="3" type="ORF">ALEPTO_LOCUS11278</name>
</gene>
<dbReference type="Proteomes" id="UP000789508">
    <property type="component" value="Unassembled WGS sequence"/>
</dbReference>
<keyword evidence="2" id="KW-1133">Transmembrane helix</keyword>
<protein>
    <submittedName>
        <fullName evidence="3">2571_t:CDS:1</fullName>
    </submittedName>
</protein>
<evidence type="ECO:0000256" key="1">
    <source>
        <dbReference type="SAM" id="MobiDB-lite"/>
    </source>
</evidence>
<name>A0A9N9HJ68_9GLOM</name>
<dbReference type="OrthoDB" id="10511214at2759"/>
<dbReference type="AlphaFoldDB" id="A0A9N9HJ68"/>
<organism evidence="3 4">
    <name type="scientific">Ambispora leptoticha</name>
    <dbReference type="NCBI Taxonomy" id="144679"/>
    <lineage>
        <taxon>Eukaryota</taxon>
        <taxon>Fungi</taxon>
        <taxon>Fungi incertae sedis</taxon>
        <taxon>Mucoromycota</taxon>
        <taxon>Glomeromycotina</taxon>
        <taxon>Glomeromycetes</taxon>
        <taxon>Archaeosporales</taxon>
        <taxon>Ambisporaceae</taxon>
        <taxon>Ambispora</taxon>
    </lineage>
</organism>
<feature type="compositionally biased region" description="Low complexity" evidence="1">
    <location>
        <begin position="50"/>
        <end position="60"/>
    </location>
</feature>
<feature type="region of interest" description="Disordered" evidence="1">
    <location>
        <begin position="43"/>
        <end position="69"/>
    </location>
</feature>
<keyword evidence="2" id="KW-0472">Membrane</keyword>
<keyword evidence="2" id="KW-0812">Transmembrane</keyword>
<sequence>MTIHHEEKSVRVVIVILIPAVLKATVKEIDIEKQRLEQEIKNTEDHLKGLKNNKGNQKKQPNQTSSPKAGYGKIILAGAVIFSVVILASILIARTRKK</sequence>
<accession>A0A9N9HJ68</accession>
<comment type="caution">
    <text evidence="3">The sequence shown here is derived from an EMBL/GenBank/DDBJ whole genome shotgun (WGS) entry which is preliminary data.</text>
</comment>
<keyword evidence="4" id="KW-1185">Reference proteome</keyword>
<feature type="transmembrane region" description="Helical" evidence="2">
    <location>
        <begin position="74"/>
        <end position="93"/>
    </location>
</feature>
<feature type="non-terminal residue" evidence="3">
    <location>
        <position position="98"/>
    </location>
</feature>
<reference evidence="3" key="1">
    <citation type="submission" date="2021-06" db="EMBL/GenBank/DDBJ databases">
        <authorList>
            <person name="Kallberg Y."/>
            <person name="Tangrot J."/>
            <person name="Rosling A."/>
        </authorList>
    </citation>
    <scope>NUCLEOTIDE SEQUENCE</scope>
    <source>
        <strain evidence="3">FL130A</strain>
    </source>
</reference>
<evidence type="ECO:0000256" key="2">
    <source>
        <dbReference type="SAM" id="Phobius"/>
    </source>
</evidence>